<dbReference type="InterPro" id="IPR009078">
    <property type="entry name" value="Ferritin-like_SF"/>
</dbReference>
<dbReference type="CDD" id="cd07910">
    <property type="entry name" value="MiaE"/>
    <property type="match status" value="1"/>
</dbReference>
<dbReference type="Gene3D" id="1.20.1260.10">
    <property type="match status" value="1"/>
</dbReference>
<dbReference type="Pfam" id="PF06175">
    <property type="entry name" value="MiaE"/>
    <property type="match status" value="1"/>
</dbReference>
<dbReference type="Proteomes" id="UP001143304">
    <property type="component" value="Unassembled WGS sequence"/>
</dbReference>
<accession>A0ABT3T5Q4</accession>
<dbReference type="EMBL" id="SHNO01000001">
    <property type="protein sequence ID" value="MCX2977586.1"/>
    <property type="molecule type" value="Genomic_DNA"/>
</dbReference>
<dbReference type="InterPro" id="IPR010386">
    <property type="entry name" value="tRNA-Hydrxlase_MiaE"/>
</dbReference>
<protein>
    <submittedName>
        <fullName evidence="1">tRNA-(Ms[2]io[6]A)-hydroxylase</fullName>
    </submittedName>
</protein>
<evidence type="ECO:0000313" key="2">
    <source>
        <dbReference type="Proteomes" id="UP001143304"/>
    </source>
</evidence>
<dbReference type="PIRSF" id="PIRSF020736">
    <property type="entry name" value="MiaE"/>
    <property type="match status" value="1"/>
</dbReference>
<evidence type="ECO:0000313" key="1">
    <source>
        <dbReference type="EMBL" id="MCX2977586.1"/>
    </source>
</evidence>
<dbReference type="PANTHER" id="PTHR42637">
    <property type="entry name" value="TRNA-(MS[2]IO[6]A)-HYDROXYLASE"/>
    <property type="match status" value="1"/>
</dbReference>
<dbReference type="RefSeq" id="WP_279250678.1">
    <property type="nucleotide sequence ID" value="NZ_SHNO01000001.1"/>
</dbReference>
<dbReference type="PANTHER" id="PTHR42637:SF1">
    <property type="entry name" value="TRNA 2-(METHYLSULFANYL)-N(6)-ISOPENTENYLADENOSINE(37) HYDROXYLASE"/>
    <property type="match status" value="1"/>
</dbReference>
<comment type="caution">
    <text evidence="1">The sequence shown here is derived from an EMBL/GenBank/DDBJ whole genome shotgun (WGS) entry which is preliminary data.</text>
</comment>
<sequence>MPDSPLQYATPPAWTEAVMADFDAFLLDHAAAEKKASGMAISMLSHYPDRIDLVAAMADLAVEELTHYREVVKWIHQRGLVTAPDTRDAYVVSFREAIRQGKEVYLLDRLLTASIIEARGAERFALVAAALSEGALKKFYQSIARSEERHFELFLTLAKRYVDADTVNTRWRELLDIEAAMVATLPIRAALH</sequence>
<proteinExistence type="predicted"/>
<gene>
    <name evidence="1" type="ORF">EYC82_09495</name>
</gene>
<dbReference type="SUPFAM" id="SSF47240">
    <property type="entry name" value="Ferritin-like"/>
    <property type="match status" value="1"/>
</dbReference>
<dbReference type="InterPro" id="IPR012347">
    <property type="entry name" value="Ferritin-like"/>
</dbReference>
<name>A0ABT3T5Q4_9GAMM</name>
<reference evidence="1" key="1">
    <citation type="submission" date="2019-02" db="EMBL/GenBank/DDBJ databases">
        <authorList>
            <person name="Li S.-H."/>
        </authorList>
    </citation>
    <scope>NUCLEOTIDE SEQUENCE</scope>
    <source>
        <strain evidence="1">IMCC11814</strain>
    </source>
</reference>
<organism evidence="1 2">
    <name type="scientific">Candidatus Marimicrobium litorale</name>
    <dbReference type="NCBI Taxonomy" id="2518991"/>
    <lineage>
        <taxon>Bacteria</taxon>
        <taxon>Pseudomonadati</taxon>
        <taxon>Pseudomonadota</taxon>
        <taxon>Gammaproteobacteria</taxon>
        <taxon>Cellvibrionales</taxon>
        <taxon>Halieaceae</taxon>
        <taxon>Marimicrobium</taxon>
    </lineage>
</organism>
<keyword evidence="2" id="KW-1185">Reference proteome</keyword>